<comment type="caution">
    <text evidence="1">The sequence shown here is derived from an EMBL/GenBank/DDBJ whole genome shotgun (WGS) entry which is preliminary data.</text>
</comment>
<evidence type="ECO:0000313" key="2">
    <source>
        <dbReference type="Proteomes" id="UP000307720"/>
    </source>
</evidence>
<proteinExistence type="predicted"/>
<reference evidence="1" key="1">
    <citation type="submission" date="2019-04" db="EMBL/GenBank/DDBJ databases">
        <title>Microbes associate with the intestines of laboratory mice.</title>
        <authorList>
            <person name="Navarre W."/>
            <person name="Wong E."/>
            <person name="Huang K."/>
            <person name="Tropini C."/>
            <person name="Ng K."/>
            <person name="Yu B."/>
        </authorList>
    </citation>
    <scope>NUCLEOTIDE SEQUENCE</scope>
    <source>
        <strain evidence="1">NM72_1-8</strain>
    </source>
</reference>
<name>A0AC61R350_9FIRM</name>
<keyword evidence="1" id="KW-0282">Flagellum</keyword>
<keyword evidence="1" id="KW-0969">Cilium</keyword>
<protein>
    <submittedName>
        <fullName evidence="1">Flagellar M-ring protein FliF</fullName>
    </submittedName>
</protein>
<organism evidence="1 2">
    <name type="scientific">Hominisplanchenecus murintestinalis</name>
    <dbReference type="NCBI Taxonomy" id="2941517"/>
    <lineage>
        <taxon>Bacteria</taxon>
        <taxon>Bacillati</taxon>
        <taxon>Bacillota</taxon>
        <taxon>Clostridia</taxon>
        <taxon>Lachnospirales</taxon>
        <taxon>Lachnospiraceae</taxon>
        <taxon>Hominisplanchenecus</taxon>
    </lineage>
</organism>
<sequence>MQNLKENWQKLSEKTRKLVIGLTAGMLVIVVAAVILLNLTKNTDYSTLFTGMNQEEAQEVAGLLNESGVDYRYDAQSGTIKVPQSQENQLRVDLLSKGYPKSGFTYDMRRENTGIMTTESDKEQYTLYELQDRLGATIRLFEGVTDAKVTISPGTTQRYAIEDTSAAEASASVVITMNGESELSEKKASAVKNLVARSVQGMTFTNVSVFDANTMLEVGAGSSDTDVGTSQDRTALESMIENNIATNIRRVLGRLYGQENVAVSVKGTLNVERVLQEYTQYKVPEKNDEDDKTGLLQREDLQGEQSLIGSQGNGGIVGTDANADTPRYTNDDDDDGDNNGYSDGSASREWLYDVLKEQKQVDPGYLENLTVGVVIDTDDTRVSENDLIDLIANSAGISQEDADQKVSIIRVPINGADGTAESGDSSTDEPDEPGEGMNWLPIIIAGAVALAVLLLLVLFLLLRRGKRKHKAEGLEDMTEDDLPVSVLSNENDDFPVRPGESVAGGAGMDDFDDGFADEEANFNMSMRRGMKLKENVNEFVERNPQIAAKLLQSWLKENDE</sequence>
<dbReference type="EMBL" id="SRZB01000002">
    <property type="protein sequence ID" value="TGY00443.1"/>
    <property type="molecule type" value="Genomic_DNA"/>
</dbReference>
<keyword evidence="2" id="KW-1185">Reference proteome</keyword>
<gene>
    <name evidence="1" type="ORF">E5357_02790</name>
</gene>
<accession>A0AC61R350</accession>
<keyword evidence="1" id="KW-0966">Cell projection</keyword>
<evidence type="ECO:0000313" key="1">
    <source>
        <dbReference type="EMBL" id="TGY00443.1"/>
    </source>
</evidence>
<dbReference type="Proteomes" id="UP000307720">
    <property type="component" value="Unassembled WGS sequence"/>
</dbReference>